<organism evidence="3 4">
    <name type="scientific">Digitaria exilis</name>
    <dbReference type="NCBI Taxonomy" id="1010633"/>
    <lineage>
        <taxon>Eukaryota</taxon>
        <taxon>Viridiplantae</taxon>
        <taxon>Streptophyta</taxon>
        <taxon>Embryophyta</taxon>
        <taxon>Tracheophyta</taxon>
        <taxon>Spermatophyta</taxon>
        <taxon>Magnoliopsida</taxon>
        <taxon>Liliopsida</taxon>
        <taxon>Poales</taxon>
        <taxon>Poaceae</taxon>
        <taxon>PACMAD clade</taxon>
        <taxon>Panicoideae</taxon>
        <taxon>Panicodae</taxon>
        <taxon>Paniceae</taxon>
        <taxon>Anthephorinae</taxon>
        <taxon>Digitaria</taxon>
    </lineage>
</organism>
<accession>A0A835BZW5</accession>
<evidence type="ECO:0000256" key="1">
    <source>
        <dbReference type="SAM" id="MobiDB-lite"/>
    </source>
</evidence>
<dbReference type="PANTHER" id="PTHR33165">
    <property type="entry name" value="F-BOX DOMAIN CONTAINING PROTEIN-LIKE-RELATED"/>
    <property type="match status" value="1"/>
</dbReference>
<gene>
    <name evidence="3" type="ORF">HU200_025638</name>
</gene>
<dbReference type="AlphaFoldDB" id="A0A835BZW5"/>
<evidence type="ECO:0000313" key="4">
    <source>
        <dbReference type="Proteomes" id="UP000636709"/>
    </source>
</evidence>
<feature type="compositionally biased region" description="Polar residues" evidence="1">
    <location>
        <begin position="40"/>
        <end position="49"/>
    </location>
</feature>
<dbReference type="Proteomes" id="UP000636709">
    <property type="component" value="Unassembled WGS sequence"/>
</dbReference>
<dbReference type="PANTHER" id="PTHR33165:SF78">
    <property type="entry name" value="F-BOX DOMAIN-CONTAINING PROTEIN"/>
    <property type="match status" value="1"/>
</dbReference>
<name>A0A835BZW5_9POAL</name>
<evidence type="ECO:0000313" key="3">
    <source>
        <dbReference type="EMBL" id="KAF8718149.1"/>
    </source>
</evidence>
<dbReference type="EMBL" id="JACEFO010001712">
    <property type="protein sequence ID" value="KAF8718149.1"/>
    <property type="molecule type" value="Genomic_DNA"/>
</dbReference>
<sequence length="433" mass="48012">MGSARLKRQRAALDAAPPPGPGSSCSWRQPKRRTPHARVTCSTAHTNFPSWGAKRGRNRSSSSREREWANLGDGPAGLVAELVLAADVATYIRFRAVCRPWRRCSADPRAFGALDRRFHPRGWIKVCEKNHSIHRPQRRRFLNLRTGQCVEIDVPELLDHRLLRCTTEGLLVLLHAATNLIRVLNPLTRQVTELPPIAADLASGFRPYSHDSAGLADEHTVLLYFGRAKTLAFAKPGDEQWVLVKTDELLIMATMSYAGRFYGVTTKAVVAVDMRGGGSLPPRLVVVARLAKSFSAMADTVHLVDNGEGDGLVLVHNKVYQFSDGEEDWWLERKYEAYRVDLDAGKMIHVRHLGGQAVFIGSYRALSVSPRTFPCISADTVYPGAGLVATTGAYSIKDGSFEPSSYDTQNIWADPLTITDLLSTYVSQYKWLV</sequence>
<feature type="domain" description="KIB1-4 beta-propeller" evidence="2">
    <location>
        <begin position="141"/>
        <end position="382"/>
    </location>
</feature>
<dbReference type="Pfam" id="PF03478">
    <property type="entry name" value="Beta-prop_KIB1-4"/>
    <property type="match status" value="1"/>
</dbReference>
<feature type="compositionally biased region" description="Basic residues" evidence="1">
    <location>
        <begin position="1"/>
        <end position="10"/>
    </location>
</feature>
<comment type="caution">
    <text evidence="3">The sequence shown here is derived from an EMBL/GenBank/DDBJ whole genome shotgun (WGS) entry which is preliminary data.</text>
</comment>
<keyword evidence="4" id="KW-1185">Reference proteome</keyword>
<dbReference type="InterPro" id="IPR005174">
    <property type="entry name" value="KIB1-4_b-propeller"/>
</dbReference>
<dbReference type="OrthoDB" id="653077at2759"/>
<feature type="region of interest" description="Disordered" evidence="1">
    <location>
        <begin position="1"/>
        <end position="68"/>
    </location>
</feature>
<proteinExistence type="predicted"/>
<reference evidence="3" key="1">
    <citation type="submission" date="2020-07" db="EMBL/GenBank/DDBJ databases">
        <title>Genome sequence and genetic diversity analysis of an under-domesticated orphan crop, white fonio (Digitaria exilis).</title>
        <authorList>
            <person name="Bennetzen J.L."/>
            <person name="Chen S."/>
            <person name="Ma X."/>
            <person name="Wang X."/>
            <person name="Yssel A.E.J."/>
            <person name="Chaluvadi S.R."/>
            <person name="Johnson M."/>
            <person name="Gangashetty P."/>
            <person name="Hamidou F."/>
            <person name="Sanogo M.D."/>
            <person name="Zwaenepoel A."/>
            <person name="Wallace J."/>
            <person name="Van De Peer Y."/>
            <person name="Van Deynze A."/>
        </authorList>
    </citation>
    <scope>NUCLEOTIDE SEQUENCE</scope>
    <source>
        <tissue evidence="3">Leaves</tissue>
    </source>
</reference>
<evidence type="ECO:0000259" key="2">
    <source>
        <dbReference type="Pfam" id="PF03478"/>
    </source>
</evidence>
<protein>
    <recommendedName>
        <fullName evidence="2">KIB1-4 beta-propeller domain-containing protein</fullName>
    </recommendedName>
</protein>